<dbReference type="PRINTS" id="PR00368">
    <property type="entry name" value="FADPNR"/>
</dbReference>
<dbReference type="PANTHER" id="PTHR42887:SF2">
    <property type="entry name" value="OS12G0638800 PROTEIN"/>
    <property type="match status" value="1"/>
</dbReference>
<feature type="domain" description="RsdA/BaiN/AoA(So)-like Rossmann fold-like" evidence="4">
    <location>
        <begin position="3"/>
        <end position="420"/>
    </location>
</feature>
<dbReference type="InterPro" id="IPR023166">
    <property type="entry name" value="BaiN-like_dom_sf"/>
</dbReference>
<evidence type="ECO:0000313" key="7">
    <source>
        <dbReference type="Proteomes" id="UP000652847"/>
    </source>
</evidence>
<reference evidence="6 7" key="1">
    <citation type="submission" date="2020-08" db="EMBL/GenBank/DDBJ databases">
        <title>Genome public.</title>
        <authorList>
            <person name="Liu C."/>
            <person name="Sun Q."/>
        </authorList>
    </citation>
    <scope>NUCLEOTIDE SEQUENCE [LARGE SCALE GENOMIC DNA]</scope>
    <source>
        <strain evidence="6 7">BX17</strain>
    </source>
</reference>
<dbReference type="Pfam" id="PF03486">
    <property type="entry name" value="HI0933_like"/>
    <property type="match status" value="1"/>
</dbReference>
<dbReference type="SUPFAM" id="SSF160996">
    <property type="entry name" value="HI0933 insert domain-like"/>
    <property type="match status" value="1"/>
</dbReference>
<comment type="cofactor">
    <cofactor evidence="1">
        <name>FAD</name>
        <dbReference type="ChEBI" id="CHEBI:57692"/>
    </cofactor>
</comment>
<dbReference type="RefSeq" id="WP_186901140.1">
    <property type="nucleotide sequence ID" value="NZ_JACOOT010000014.1"/>
</dbReference>
<name>A0A8I0ABK0_9FIRM</name>
<evidence type="ECO:0000313" key="6">
    <source>
        <dbReference type="EMBL" id="MBC5650786.1"/>
    </source>
</evidence>
<evidence type="ECO:0000256" key="3">
    <source>
        <dbReference type="ARBA" id="ARBA00022827"/>
    </source>
</evidence>
<dbReference type="NCBIfam" id="TIGR00275">
    <property type="entry name" value="aminoacetone oxidase family FAD-binding enzyme"/>
    <property type="match status" value="1"/>
</dbReference>
<dbReference type="AlphaFoldDB" id="A0A8I0ABK0"/>
<dbReference type="SUPFAM" id="SSF51905">
    <property type="entry name" value="FAD/NAD(P)-binding domain"/>
    <property type="match status" value="1"/>
</dbReference>
<dbReference type="Pfam" id="PF22780">
    <property type="entry name" value="HI0933_like_1st"/>
    <property type="match status" value="1"/>
</dbReference>
<dbReference type="InterPro" id="IPR057661">
    <property type="entry name" value="RsdA/BaiN/AoA(So)_Rossmann"/>
</dbReference>
<comment type="caution">
    <text evidence="6">The sequence shown here is derived from an EMBL/GenBank/DDBJ whole genome shotgun (WGS) entry which is preliminary data.</text>
</comment>
<evidence type="ECO:0000256" key="2">
    <source>
        <dbReference type="ARBA" id="ARBA00022630"/>
    </source>
</evidence>
<keyword evidence="7" id="KW-1185">Reference proteome</keyword>
<dbReference type="InterPro" id="IPR036188">
    <property type="entry name" value="FAD/NAD-bd_sf"/>
</dbReference>
<dbReference type="EMBL" id="JACOOT010000014">
    <property type="protein sequence ID" value="MBC5650786.1"/>
    <property type="molecule type" value="Genomic_DNA"/>
</dbReference>
<organism evidence="6 7">
    <name type="scientific">Blautia segnis</name>
    <dbReference type="NCBI Taxonomy" id="2763030"/>
    <lineage>
        <taxon>Bacteria</taxon>
        <taxon>Bacillati</taxon>
        <taxon>Bacillota</taxon>
        <taxon>Clostridia</taxon>
        <taxon>Lachnospirales</taxon>
        <taxon>Lachnospiraceae</taxon>
        <taxon>Blautia</taxon>
    </lineage>
</organism>
<protein>
    <submittedName>
        <fullName evidence="6">NAD(P)/FAD-dependent oxidoreductase</fullName>
    </submittedName>
</protein>
<feature type="domain" description="RsdA/BaiN/AoA(So)-like insert" evidence="5">
    <location>
        <begin position="205"/>
        <end position="366"/>
    </location>
</feature>
<dbReference type="Gene3D" id="1.10.8.260">
    <property type="entry name" value="HI0933 insert domain-like"/>
    <property type="match status" value="1"/>
</dbReference>
<evidence type="ECO:0000256" key="1">
    <source>
        <dbReference type="ARBA" id="ARBA00001974"/>
    </source>
</evidence>
<keyword evidence="2" id="KW-0285">Flavoprotein</keyword>
<dbReference type="InterPro" id="IPR004792">
    <property type="entry name" value="BaiN-like"/>
</dbReference>
<proteinExistence type="predicted"/>
<evidence type="ECO:0000259" key="5">
    <source>
        <dbReference type="Pfam" id="PF22780"/>
    </source>
</evidence>
<accession>A0A8I0ABK0</accession>
<dbReference type="InterPro" id="IPR055178">
    <property type="entry name" value="RsdA/BaiN/AoA(So)-like_dom"/>
</dbReference>
<dbReference type="Gene3D" id="2.40.30.10">
    <property type="entry name" value="Translation factors"/>
    <property type="match status" value="1"/>
</dbReference>
<keyword evidence="3" id="KW-0274">FAD</keyword>
<dbReference type="Proteomes" id="UP000652847">
    <property type="component" value="Unassembled WGS sequence"/>
</dbReference>
<sequence length="425" mass="46863">MSKILIVGGGAAGMMAGVFLARADHEVHILEKNEKLGKKVYITGKGRCNVTNNCDTEELFKAVMSNPKFLYSAFYSFTPQDVMEFFEEAGVPLKTERGNRVFPVSDRSSDIIRGLERELKKAGVHIHLRTEVKTVSADPYEEPDVDEKKAHHSRVTGVQLSDGNFLEGDCVLVATGGLSYQATGSTGDGYRFAQETGHKVTELSPSLVPLKTKEDYIPRIQGLSLKNTELTIKSGKKVLFQDFGEMMFTHFGVTGPMILSASAHIGKQLQKSGELNAYLDLKPALTMEQLDARILREFEAGQNKQFKNVIGVLFPSSLTPVMLELGGISPEKKIHDISREERIHFEELVKAFPFTINGMGEYKEAVITRGGVSVKEVQPGTMESRKVKNLYFIGEVLDLDAVTGGYNLQIAWSTAYLAAMALKNA</sequence>
<evidence type="ECO:0000259" key="4">
    <source>
        <dbReference type="Pfam" id="PF03486"/>
    </source>
</evidence>
<gene>
    <name evidence="6" type="ORF">H8S54_06590</name>
</gene>
<dbReference type="Gene3D" id="3.50.50.60">
    <property type="entry name" value="FAD/NAD(P)-binding domain"/>
    <property type="match status" value="1"/>
</dbReference>
<dbReference type="PANTHER" id="PTHR42887">
    <property type="entry name" value="OS12G0638800 PROTEIN"/>
    <property type="match status" value="1"/>
</dbReference>